<accession>A0ABQ0H6V8</accession>
<gene>
    <name evidence="4" type="primary">repC</name>
    <name evidence="4" type="ORF">PPNSA23_45850</name>
</gene>
<feature type="domain" description="Plasmid replication protein C C-terminal" evidence="3">
    <location>
        <begin position="297"/>
        <end position="396"/>
    </location>
</feature>
<dbReference type="EMBL" id="BAAFZP010000002">
    <property type="protein sequence ID" value="GAB1584642.1"/>
    <property type="molecule type" value="Genomic_DNA"/>
</dbReference>
<protein>
    <submittedName>
        <fullName evidence="4">Plasmid replication protein RepC</fullName>
    </submittedName>
</protein>
<dbReference type="SUPFAM" id="SSF46785">
    <property type="entry name" value="Winged helix' DNA-binding domain"/>
    <property type="match status" value="1"/>
</dbReference>
<evidence type="ECO:0000313" key="4">
    <source>
        <dbReference type="EMBL" id="GAB1584642.1"/>
    </source>
</evidence>
<dbReference type="InterPro" id="IPR036390">
    <property type="entry name" value="WH_DNA-bd_sf"/>
</dbReference>
<evidence type="ECO:0000259" key="2">
    <source>
        <dbReference type="Pfam" id="PF03428"/>
    </source>
</evidence>
<dbReference type="NCBIfam" id="NF010396">
    <property type="entry name" value="PRK13824.1"/>
    <property type="match status" value="1"/>
</dbReference>
<dbReference type="InterPro" id="IPR021760">
    <property type="entry name" value="RepC_C"/>
</dbReference>
<keyword evidence="5" id="KW-1185">Reference proteome</keyword>
<dbReference type="Proteomes" id="UP001628091">
    <property type="component" value="Unassembled WGS sequence"/>
</dbReference>
<dbReference type="RefSeq" id="WP_407867018.1">
    <property type="nucleotide sequence ID" value="NZ_BAAFZP010000002.1"/>
</dbReference>
<sequence length="406" mass="44826">MENIGITTPFGRRTISLAMMASQIRADKIPEGKKTDKWRIYRWLCEGKAIIGVSDRSLAVLNALLSFYPETELSQEHGLVVFPSNAQLALRAHGMADTTLRRHLAALVDCGLIIRRDSPNGKRYACRGRGGDIHEAFGFSLAPLLARAEEFEQAAERVQAENRALRLARQRITLHRRDIHKLIEAARQEDISGPWDALWTRFRAIVTEIPRRAVLADLEPIAARLAALREEIDKLLESHVNAGNTGGSESQNGRQQSNSESESLNEYKFILGNELNEKSVLVQRSGNPSRACPSAYPLELVLRAFPEFADYATAGIKNWRDLMATAVQVRGYLGISPSAYDDASRVLGPENAAIAIACIAQRAQHIQSAGAYLRSLTQKARAGAFSMEPMIMAALKANGTAPRMTR</sequence>
<dbReference type="InterPro" id="IPR047611">
    <property type="entry name" value="RepABC_RepC"/>
</dbReference>
<dbReference type="Pfam" id="PF11800">
    <property type="entry name" value="RP-C_C"/>
    <property type="match status" value="1"/>
</dbReference>
<comment type="caution">
    <text evidence="4">The sequence shown here is derived from an EMBL/GenBank/DDBJ whole genome shotgun (WGS) entry which is preliminary data.</text>
</comment>
<feature type="region of interest" description="Disordered" evidence="1">
    <location>
        <begin position="240"/>
        <end position="259"/>
    </location>
</feature>
<evidence type="ECO:0000259" key="3">
    <source>
        <dbReference type="Pfam" id="PF11800"/>
    </source>
</evidence>
<dbReference type="InterPro" id="IPR005090">
    <property type="entry name" value="RepC_N"/>
</dbReference>
<reference evidence="4 5" key="1">
    <citation type="submission" date="2024-10" db="EMBL/GenBank/DDBJ databases">
        <title>Isolation, draft genome sequencing and identification of Phyllobacterium sp. NSA23, isolated from leaf soil.</title>
        <authorList>
            <person name="Akita H."/>
        </authorList>
    </citation>
    <scope>NUCLEOTIDE SEQUENCE [LARGE SCALE GENOMIC DNA]</scope>
    <source>
        <strain evidence="4 5">NSA23</strain>
    </source>
</reference>
<feature type="domain" description="Plasmid replication protein C N-terminal" evidence="2">
    <location>
        <begin position="13"/>
        <end position="186"/>
    </location>
</feature>
<dbReference type="Pfam" id="PF03428">
    <property type="entry name" value="RP-C"/>
    <property type="match status" value="1"/>
</dbReference>
<organism evidence="4 5">
    <name type="scientific">Phyllobacterium phragmitis</name>
    <dbReference type="NCBI Taxonomy" id="2670329"/>
    <lineage>
        <taxon>Bacteria</taxon>
        <taxon>Pseudomonadati</taxon>
        <taxon>Pseudomonadota</taxon>
        <taxon>Alphaproteobacteria</taxon>
        <taxon>Hyphomicrobiales</taxon>
        <taxon>Phyllobacteriaceae</taxon>
        <taxon>Phyllobacterium</taxon>
    </lineage>
</organism>
<dbReference type="NCBIfam" id="NF040974">
    <property type="entry name" value="RepABC_RepC"/>
    <property type="match status" value="1"/>
</dbReference>
<evidence type="ECO:0000256" key="1">
    <source>
        <dbReference type="SAM" id="MobiDB-lite"/>
    </source>
</evidence>
<feature type="compositionally biased region" description="Polar residues" evidence="1">
    <location>
        <begin position="241"/>
        <end position="256"/>
    </location>
</feature>
<evidence type="ECO:0000313" key="5">
    <source>
        <dbReference type="Proteomes" id="UP001628091"/>
    </source>
</evidence>
<proteinExistence type="predicted"/>
<name>A0ABQ0H6V8_9HYPH</name>